<dbReference type="Proteomes" id="UP000675881">
    <property type="component" value="Chromosome 14"/>
</dbReference>
<organism evidence="1 2">
    <name type="scientific">Lepeophtheirus salmonis</name>
    <name type="common">Salmon louse</name>
    <name type="synonym">Caligus salmonis</name>
    <dbReference type="NCBI Taxonomy" id="72036"/>
    <lineage>
        <taxon>Eukaryota</taxon>
        <taxon>Metazoa</taxon>
        <taxon>Ecdysozoa</taxon>
        <taxon>Arthropoda</taxon>
        <taxon>Crustacea</taxon>
        <taxon>Multicrustacea</taxon>
        <taxon>Hexanauplia</taxon>
        <taxon>Copepoda</taxon>
        <taxon>Siphonostomatoida</taxon>
        <taxon>Caligidae</taxon>
        <taxon>Lepeophtheirus</taxon>
    </lineage>
</organism>
<keyword evidence="2" id="KW-1185">Reference proteome</keyword>
<reference evidence="1" key="1">
    <citation type="submission" date="2021-02" db="EMBL/GenBank/DDBJ databases">
        <authorList>
            <person name="Bekaert M."/>
        </authorList>
    </citation>
    <scope>NUCLEOTIDE SEQUENCE</scope>
    <source>
        <strain evidence="1">IoA-00</strain>
    </source>
</reference>
<protein>
    <submittedName>
        <fullName evidence="1">(salmon louse) hypothetical protein</fullName>
    </submittedName>
</protein>
<evidence type="ECO:0000313" key="2">
    <source>
        <dbReference type="Proteomes" id="UP000675881"/>
    </source>
</evidence>
<evidence type="ECO:0000313" key="1">
    <source>
        <dbReference type="EMBL" id="CAF2854626.1"/>
    </source>
</evidence>
<accession>A0A7R8CPW1</accession>
<dbReference type="AlphaFoldDB" id="A0A7R8CPW1"/>
<name>A0A7R8CPW1_LEPSM</name>
<proteinExistence type="predicted"/>
<sequence>MKKKKKRSVEWFYYKRESSPLIPLQFQTHRQNTHITKMYKLFVFAAVLVAAQAAILPGVYGPAYAAPYAPYGYAAGLHAYPYHAAAPYAHAPAVYAPAPYAHAPAAYAHPVPPTKVIAEAPVVEETLEGVEEHGYKIAF</sequence>
<gene>
    <name evidence="1" type="ORF">LSAA_4828</name>
</gene>
<dbReference type="EMBL" id="HG994593">
    <property type="protein sequence ID" value="CAF2854626.1"/>
    <property type="molecule type" value="Genomic_DNA"/>
</dbReference>